<sequence length="260" mass="29768">MDSSPFSKLAPELRNAIYDMVNDNAERVTILVKGNQSPTPLHLLSLAQTCTKMREECMSIFYSTNTFELQTRTFNIDQLQKEEEVHLHEDAAKAIAQTRSREWKKLRNGTELPATWKWLRQIGEGNACRIREIEIDLGAWRPSHPQHVAPAFALSNILAPIASFFKQTGAECTIVLCLVDEEFEIDDLCLPLADLKAASRRLNDMYHTWIDRLGEAEASGQYSTADAERVHQRIDQGWMVVERLLHRTRLAMEDRVDLFA</sequence>
<evidence type="ECO:0000313" key="2">
    <source>
        <dbReference type="Proteomes" id="UP001281147"/>
    </source>
</evidence>
<proteinExistence type="predicted"/>
<gene>
    <name evidence="1" type="ORF">LTR37_009301</name>
</gene>
<organism evidence="1 2">
    <name type="scientific">Vermiconidia calcicola</name>
    <dbReference type="NCBI Taxonomy" id="1690605"/>
    <lineage>
        <taxon>Eukaryota</taxon>
        <taxon>Fungi</taxon>
        <taxon>Dikarya</taxon>
        <taxon>Ascomycota</taxon>
        <taxon>Pezizomycotina</taxon>
        <taxon>Dothideomycetes</taxon>
        <taxon>Dothideomycetidae</taxon>
        <taxon>Mycosphaerellales</taxon>
        <taxon>Extremaceae</taxon>
        <taxon>Vermiconidia</taxon>
    </lineage>
</organism>
<dbReference type="EMBL" id="JAUTXU010000072">
    <property type="protein sequence ID" value="KAK3711989.1"/>
    <property type="molecule type" value="Genomic_DNA"/>
</dbReference>
<protein>
    <submittedName>
        <fullName evidence="1">Uncharacterized protein</fullName>
    </submittedName>
</protein>
<keyword evidence="2" id="KW-1185">Reference proteome</keyword>
<comment type="caution">
    <text evidence="1">The sequence shown here is derived from an EMBL/GenBank/DDBJ whole genome shotgun (WGS) entry which is preliminary data.</text>
</comment>
<accession>A0ACC3N855</accession>
<evidence type="ECO:0000313" key="1">
    <source>
        <dbReference type="EMBL" id="KAK3711989.1"/>
    </source>
</evidence>
<dbReference type="Proteomes" id="UP001281147">
    <property type="component" value="Unassembled WGS sequence"/>
</dbReference>
<reference evidence="1" key="1">
    <citation type="submission" date="2023-07" db="EMBL/GenBank/DDBJ databases">
        <title>Black Yeasts Isolated from many extreme environments.</title>
        <authorList>
            <person name="Coleine C."/>
            <person name="Stajich J.E."/>
            <person name="Selbmann L."/>
        </authorList>
    </citation>
    <scope>NUCLEOTIDE SEQUENCE</scope>
    <source>
        <strain evidence="1">CCFEE 5714</strain>
    </source>
</reference>
<name>A0ACC3N855_9PEZI</name>